<evidence type="ECO:0000259" key="4">
    <source>
        <dbReference type="PROSITE" id="PS50222"/>
    </source>
</evidence>
<sequence>MPQIETGLGEAMASNLEKCLETIVKTFYKYSSDNPGRAPGLNRKQLHDLIANELNHLIRIESPQDVTAMMLEWDKDEDQHINLSEFLGGLSDLACMIAHGSWRHGQ</sequence>
<keyword evidence="3" id="KW-0106">Calcium</keyword>
<accession>A0ABR0Y3U0</accession>
<dbReference type="PANTHER" id="PTHR11639:SF134">
    <property type="entry name" value="PROTEIN S100-A1-RELATED"/>
    <property type="match status" value="1"/>
</dbReference>
<keyword evidence="6" id="KW-1185">Reference proteome</keyword>
<evidence type="ECO:0000256" key="2">
    <source>
        <dbReference type="ARBA" id="ARBA00022723"/>
    </source>
</evidence>
<evidence type="ECO:0000256" key="1">
    <source>
        <dbReference type="ARBA" id="ARBA00007323"/>
    </source>
</evidence>
<dbReference type="EMBL" id="JAHFZB010000051">
    <property type="protein sequence ID" value="KAK6467091.1"/>
    <property type="molecule type" value="Genomic_DNA"/>
</dbReference>
<dbReference type="PROSITE" id="PS50222">
    <property type="entry name" value="EF_HAND_2"/>
    <property type="match status" value="1"/>
</dbReference>
<dbReference type="Gene3D" id="1.10.238.10">
    <property type="entry name" value="EF-hand"/>
    <property type="match status" value="1"/>
</dbReference>
<comment type="similarity">
    <text evidence="1">Belongs to the S-100 family.</text>
</comment>
<dbReference type="PANTHER" id="PTHR11639">
    <property type="entry name" value="S100 CALCIUM-BINDING PROTEIN"/>
    <property type="match status" value="1"/>
</dbReference>
<organism evidence="5 6">
    <name type="scientific">Huso huso</name>
    <name type="common">Beluga</name>
    <name type="synonym">Acipenser huso</name>
    <dbReference type="NCBI Taxonomy" id="61971"/>
    <lineage>
        <taxon>Eukaryota</taxon>
        <taxon>Metazoa</taxon>
        <taxon>Chordata</taxon>
        <taxon>Craniata</taxon>
        <taxon>Vertebrata</taxon>
        <taxon>Euteleostomi</taxon>
        <taxon>Actinopterygii</taxon>
        <taxon>Chondrostei</taxon>
        <taxon>Acipenseriformes</taxon>
        <taxon>Acipenseridae</taxon>
        <taxon>Huso</taxon>
    </lineage>
</organism>
<dbReference type="SUPFAM" id="SSF47473">
    <property type="entry name" value="EF-hand"/>
    <property type="match status" value="1"/>
</dbReference>
<gene>
    <name evidence="5" type="ORF">HHUSO_G35465</name>
</gene>
<dbReference type="SMART" id="SM01394">
    <property type="entry name" value="S_100"/>
    <property type="match status" value="1"/>
</dbReference>
<evidence type="ECO:0000256" key="3">
    <source>
        <dbReference type="ARBA" id="ARBA00022837"/>
    </source>
</evidence>
<feature type="domain" description="EF-hand" evidence="4">
    <location>
        <begin position="61"/>
        <end position="96"/>
    </location>
</feature>
<comment type="caution">
    <text evidence="5">The sequence shown here is derived from an EMBL/GenBank/DDBJ whole genome shotgun (WGS) entry which is preliminary data.</text>
</comment>
<dbReference type="InterPro" id="IPR002048">
    <property type="entry name" value="EF_hand_dom"/>
</dbReference>
<dbReference type="PROSITE" id="PS00018">
    <property type="entry name" value="EF_HAND_1"/>
    <property type="match status" value="1"/>
</dbReference>
<reference evidence="5 6" key="1">
    <citation type="submission" date="2021-05" db="EMBL/GenBank/DDBJ databases">
        <authorList>
            <person name="Zahm M."/>
            <person name="Klopp C."/>
            <person name="Cabau C."/>
            <person name="Kuhl H."/>
            <person name="Suciu R."/>
            <person name="Ciorpac M."/>
            <person name="Holostenco D."/>
            <person name="Gessner J."/>
            <person name="Wuertz S."/>
            <person name="Hohne C."/>
            <person name="Stock M."/>
            <person name="Gislard M."/>
            <person name="Lluch J."/>
            <person name="Milhes M."/>
            <person name="Lampietro C."/>
            <person name="Lopez Roques C."/>
            <person name="Donnadieu C."/>
            <person name="Du K."/>
            <person name="Schartl M."/>
            <person name="Guiguen Y."/>
        </authorList>
    </citation>
    <scope>NUCLEOTIDE SEQUENCE [LARGE SCALE GENOMIC DNA]</scope>
    <source>
        <strain evidence="5">Hh-F2</strain>
        <tissue evidence="5">Blood</tissue>
    </source>
</reference>
<protein>
    <submittedName>
        <fullName evidence="5">Protein S100-B-like</fullName>
    </submittedName>
</protein>
<dbReference type="Proteomes" id="UP001369086">
    <property type="component" value="Unassembled WGS sequence"/>
</dbReference>
<name>A0ABR0Y3U0_HUSHU</name>
<proteinExistence type="inferred from homology"/>
<dbReference type="InterPro" id="IPR011992">
    <property type="entry name" value="EF-hand-dom_pair"/>
</dbReference>
<dbReference type="InterPro" id="IPR013787">
    <property type="entry name" value="S100_Ca-bd_sub"/>
</dbReference>
<evidence type="ECO:0000313" key="5">
    <source>
        <dbReference type="EMBL" id="KAK6467091.1"/>
    </source>
</evidence>
<evidence type="ECO:0000313" key="6">
    <source>
        <dbReference type="Proteomes" id="UP001369086"/>
    </source>
</evidence>
<dbReference type="InterPro" id="IPR018247">
    <property type="entry name" value="EF_Hand_1_Ca_BS"/>
</dbReference>
<keyword evidence="2" id="KW-0479">Metal-binding</keyword>
<dbReference type="Pfam" id="PF01023">
    <property type="entry name" value="S_100"/>
    <property type="match status" value="1"/>
</dbReference>